<keyword evidence="1" id="KW-0472">Membrane</keyword>
<dbReference type="Proteomes" id="UP000324222">
    <property type="component" value="Unassembled WGS sequence"/>
</dbReference>
<proteinExistence type="predicted"/>
<keyword evidence="1" id="KW-0812">Transmembrane</keyword>
<comment type="caution">
    <text evidence="2">The sequence shown here is derived from an EMBL/GenBank/DDBJ whole genome shotgun (WGS) entry which is preliminary data.</text>
</comment>
<evidence type="ECO:0000313" key="2">
    <source>
        <dbReference type="EMBL" id="MPC20016.1"/>
    </source>
</evidence>
<sequence>METLSWEISELVKRGMPCIVLATDPDSLRAVLWDDGGITVRLDDATATATTTTDTTSTTTTTITITTTITTIQLSHPIARFPYCMHGSFFFLFFLLFLARTPVFGTSGIFRKSFLIVSVMDFRLYS</sequence>
<dbReference type="AlphaFoldDB" id="A0A5B7DFY3"/>
<dbReference type="EMBL" id="VSRR010000825">
    <property type="protein sequence ID" value="MPC20016.1"/>
    <property type="molecule type" value="Genomic_DNA"/>
</dbReference>
<evidence type="ECO:0000313" key="3">
    <source>
        <dbReference type="Proteomes" id="UP000324222"/>
    </source>
</evidence>
<keyword evidence="3" id="KW-1185">Reference proteome</keyword>
<gene>
    <name evidence="2" type="ORF">E2C01_012946</name>
</gene>
<organism evidence="2 3">
    <name type="scientific">Portunus trituberculatus</name>
    <name type="common">Swimming crab</name>
    <name type="synonym">Neptunus trituberculatus</name>
    <dbReference type="NCBI Taxonomy" id="210409"/>
    <lineage>
        <taxon>Eukaryota</taxon>
        <taxon>Metazoa</taxon>
        <taxon>Ecdysozoa</taxon>
        <taxon>Arthropoda</taxon>
        <taxon>Crustacea</taxon>
        <taxon>Multicrustacea</taxon>
        <taxon>Malacostraca</taxon>
        <taxon>Eumalacostraca</taxon>
        <taxon>Eucarida</taxon>
        <taxon>Decapoda</taxon>
        <taxon>Pleocyemata</taxon>
        <taxon>Brachyura</taxon>
        <taxon>Eubrachyura</taxon>
        <taxon>Portunoidea</taxon>
        <taxon>Portunidae</taxon>
        <taxon>Portuninae</taxon>
        <taxon>Portunus</taxon>
    </lineage>
</organism>
<accession>A0A5B7DFY3</accession>
<protein>
    <submittedName>
        <fullName evidence="2">Uncharacterized protein</fullName>
    </submittedName>
</protein>
<feature type="transmembrane region" description="Helical" evidence="1">
    <location>
        <begin position="89"/>
        <end position="110"/>
    </location>
</feature>
<reference evidence="2 3" key="1">
    <citation type="submission" date="2019-05" db="EMBL/GenBank/DDBJ databases">
        <title>Another draft genome of Portunus trituberculatus and its Hox gene families provides insights of decapod evolution.</title>
        <authorList>
            <person name="Jeong J.-H."/>
            <person name="Song I."/>
            <person name="Kim S."/>
            <person name="Choi T."/>
            <person name="Kim D."/>
            <person name="Ryu S."/>
            <person name="Kim W."/>
        </authorList>
    </citation>
    <scope>NUCLEOTIDE SEQUENCE [LARGE SCALE GENOMIC DNA]</scope>
    <source>
        <tissue evidence="2">Muscle</tissue>
    </source>
</reference>
<keyword evidence="1" id="KW-1133">Transmembrane helix</keyword>
<evidence type="ECO:0000256" key="1">
    <source>
        <dbReference type="SAM" id="Phobius"/>
    </source>
</evidence>
<name>A0A5B7DFY3_PORTR</name>